<reference evidence="1" key="2">
    <citation type="submission" date="2014-03" db="EMBL/GenBank/DDBJ databases">
        <title>The whipworm genome and dual-species transcriptomics of an intimate host-pathogen interaction.</title>
        <authorList>
            <person name="Foth B.J."/>
            <person name="Tsai I.J."/>
            <person name="Reid A.J."/>
            <person name="Bancroft A.J."/>
            <person name="Nichol S."/>
            <person name="Tracey A."/>
            <person name="Holroyd N."/>
            <person name="Cotton J.A."/>
            <person name="Stanley E.J."/>
            <person name="Zarowiecki M."/>
            <person name="Liu J.Z."/>
            <person name="Huckvale T."/>
            <person name="Cooper P.J."/>
            <person name="Grencis R.K."/>
            <person name="Berriman M."/>
        </authorList>
    </citation>
    <scope>NUCLEOTIDE SEQUENCE [LARGE SCALE GENOMIC DNA]</scope>
</reference>
<dbReference type="OrthoDB" id="9886754at2759"/>
<organism evidence="1 2">
    <name type="scientific">Trichuris trichiura</name>
    <name type="common">Whipworm</name>
    <name type="synonym">Trichocephalus trichiurus</name>
    <dbReference type="NCBI Taxonomy" id="36087"/>
    <lineage>
        <taxon>Eukaryota</taxon>
        <taxon>Metazoa</taxon>
        <taxon>Ecdysozoa</taxon>
        <taxon>Nematoda</taxon>
        <taxon>Enoplea</taxon>
        <taxon>Dorylaimia</taxon>
        <taxon>Trichinellida</taxon>
        <taxon>Trichuridae</taxon>
        <taxon>Trichuris</taxon>
    </lineage>
</organism>
<proteinExistence type="predicted"/>
<reference evidence="1" key="1">
    <citation type="submission" date="2014-01" db="EMBL/GenBank/DDBJ databases">
        <authorList>
            <person name="Aslett M."/>
        </authorList>
    </citation>
    <scope>NUCLEOTIDE SEQUENCE</scope>
</reference>
<dbReference type="AlphaFoldDB" id="A0A077ZJV2"/>
<dbReference type="Proteomes" id="UP000030665">
    <property type="component" value="Unassembled WGS sequence"/>
</dbReference>
<name>A0A077ZJV2_TRITR</name>
<evidence type="ECO:0000313" key="1">
    <source>
        <dbReference type="EMBL" id="CDW60632.1"/>
    </source>
</evidence>
<accession>A0A077ZJV2</accession>
<sequence>MFLNFRCYRPHCAGSTRDKPRTVSSCWKRLWRDAVSECEDLGAIDEEIMGTVNIAKELGGEGFSDMIEDDIREHIEDCGEPFTNEELEELCNHLRAATTTTLWKITGAQTLSDWALQKLASTFRQSQVLKNLIAAYDPSVERGIMVTRGITASLKPLQDLLDEAKKVERQLPITMFLNKAPAPAELNISRRQFSLPISSRNLTTGRSLGDLRLPT</sequence>
<evidence type="ECO:0000313" key="2">
    <source>
        <dbReference type="Proteomes" id="UP000030665"/>
    </source>
</evidence>
<keyword evidence="2" id="KW-1185">Reference proteome</keyword>
<protein>
    <submittedName>
        <fullName evidence="1">Uncharacterized protein</fullName>
    </submittedName>
</protein>
<dbReference type="STRING" id="36087.A0A077ZJV2"/>
<gene>
    <name evidence="1" type="ORF">TTRE_0000902201</name>
</gene>
<dbReference type="EMBL" id="HG807264">
    <property type="protein sequence ID" value="CDW60632.1"/>
    <property type="molecule type" value="Genomic_DNA"/>
</dbReference>